<proteinExistence type="predicted"/>
<name>A0A2U2XF89_9FLAO</name>
<dbReference type="Proteomes" id="UP000245370">
    <property type="component" value="Unassembled WGS sequence"/>
</dbReference>
<reference evidence="2 3" key="1">
    <citation type="submission" date="2018-05" db="EMBL/GenBank/DDBJ databases">
        <title>Brumimicrobium oceani sp. nov., isolated from coastal sediment.</title>
        <authorList>
            <person name="Kou Y."/>
        </authorList>
    </citation>
    <scope>NUCLEOTIDE SEQUENCE [LARGE SCALE GENOMIC DNA]</scope>
    <source>
        <strain evidence="2 3">C305</strain>
    </source>
</reference>
<feature type="transmembrane region" description="Helical" evidence="1">
    <location>
        <begin position="6"/>
        <end position="25"/>
    </location>
</feature>
<dbReference type="EMBL" id="QFRJ01000002">
    <property type="protein sequence ID" value="PWH86371.1"/>
    <property type="molecule type" value="Genomic_DNA"/>
</dbReference>
<gene>
    <name evidence="2" type="ORF">DIT68_03780</name>
</gene>
<evidence type="ECO:0000313" key="3">
    <source>
        <dbReference type="Proteomes" id="UP000245370"/>
    </source>
</evidence>
<organism evidence="2 3">
    <name type="scientific">Brumimicrobium oceani</name>
    <dbReference type="NCBI Taxonomy" id="2100725"/>
    <lineage>
        <taxon>Bacteria</taxon>
        <taxon>Pseudomonadati</taxon>
        <taxon>Bacteroidota</taxon>
        <taxon>Flavobacteriia</taxon>
        <taxon>Flavobacteriales</taxon>
        <taxon>Crocinitomicaceae</taxon>
        <taxon>Brumimicrobium</taxon>
    </lineage>
</organism>
<evidence type="ECO:0000256" key="1">
    <source>
        <dbReference type="SAM" id="Phobius"/>
    </source>
</evidence>
<keyword evidence="1" id="KW-1133">Transmembrane helix</keyword>
<sequence length="118" mass="13773">MENGIILFATMLICLIIGTIGFAFLKRGHHNQKEEYIELWEEFQQIKDDESTIKIQEIITVGNTLVFNKYIPTKHLKIILELARKRESRNPEFEELKSNAYNKWINHTHGYPSGNGVL</sequence>
<evidence type="ECO:0000313" key="2">
    <source>
        <dbReference type="EMBL" id="PWH86371.1"/>
    </source>
</evidence>
<dbReference type="AlphaFoldDB" id="A0A2U2XF89"/>
<keyword evidence="3" id="KW-1185">Reference proteome</keyword>
<comment type="caution">
    <text evidence="2">The sequence shown here is derived from an EMBL/GenBank/DDBJ whole genome shotgun (WGS) entry which is preliminary data.</text>
</comment>
<dbReference type="OrthoDB" id="1467899at2"/>
<keyword evidence="1" id="KW-0812">Transmembrane</keyword>
<dbReference type="RefSeq" id="WP_109358482.1">
    <property type="nucleotide sequence ID" value="NZ_QFRJ01000002.1"/>
</dbReference>
<reference evidence="2 3" key="2">
    <citation type="submission" date="2018-05" db="EMBL/GenBank/DDBJ databases">
        <authorList>
            <person name="Lanie J.A."/>
            <person name="Ng W.-L."/>
            <person name="Kazmierczak K.M."/>
            <person name="Andrzejewski T.M."/>
            <person name="Davidsen T.M."/>
            <person name="Wayne K.J."/>
            <person name="Tettelin H."/>
            <person name="Glass J.I."/>
            <person name="Rusch D."/>
            <person name="Podicherti R."/>
            <person name="Tsui H.-C.T."/>
            <person name="Winkler M.E."/>
        </authorList>
    </citation>
    <scope>NUCLEOTIDE SEQUENCE [LARGE SCALE GENOMIC DNA]</scope>
    <source>
        <strain evidence="2 3">C305</strain>
    </source>
</reference>
<protein>
    <submittedName>
        <fullName evidence="2">Uncharacterized protein</fullName>
    </submittedName>
</protein>
<accession>A0A2U2XF89</accession>
<keyword evidence="1" id="KW-0472">Membrane</keyword>